<dbReference type="AlphaFoldDB" id="A0A095V295"/>
<protein>
    <submittedName>
        <fullName evidence="1">Uncharacterized protein</fullName>
    </submittedName>
</protein>
<organism evidence="1 2">
    <name type="scientific">Flavobacterium aquatile LMG 4008 = ATCC 11947</name>
    <dbReference type="NCBI Taxonomy" id="1453498"/>
    <lineage>
        <taxon>Bacteria</taxon>
        <taxon>Pseudomonadati</taxon>
        <taxon>Bacteroidota</taxon>
        <taxon>Flavobacteriia</taxon>
        <taxon>Flavobacteriales</taxon>
        <taxon>Flavobacteriaceae</taxon>
        <taxon>Flavobacterium</taxon>
    </lineage>
</organism>
<evidence type="ECO:0000313" key="1">
    <source>
        <dbReference type="EMBL" id="KGD68985.1"/>
    </source>
</evidence>
<proteinExistence type="predicted"/>
<accession>A0A095V295</accession>
<dbReference type="Proteomes" id="UP000029554">
    <property type="component" value="Unassembled WGS sequence"/>
</dbReference>
<evidence type="ECO:0000313" key="2">
    <source>
        <dbReference type="Proteomes" id="UP000029554"/>
    </source>
</evidence>
<dbReference type="RefSeq" id="WP_035124902.1">
    <property type="nucleotide sequence ID" value="NZ_JRHH01000002.1"/>
</dbReference>
<reference evidence="1 2" key="1">
    <citation type="submission" date="2014-09" db="EMBL/GenBank/DDBJ databases">
        <title>Whole Genome Shotgun of Flavobacterium aquatile LMG 4008.</title>
        <authorList>
            <person name="Gale A.N."/>
            <person name="Pipes S.E."/>
            <person name="Newman J.D."/>
        </authorList>
    </citation>
    <scope>NUCLEOTIDE SEQUENCE [LARGE SCALE GENOMIC DNA]</scope>
    <source>
        <strain evidence="1 2">LMG 4008</strain>
    </source>
</reference>
<name>A0A095V295_9FLAO</name>
<dbReference type="EMBL" id="JRHH01000002">
    <property type="protein sequence ID" value="KGD68985.1"/>
    <property type="molecule type" value="Genomic_DNA"/>
</dbReference>
<sequence>MDQKEKVSNIQHLLSYEEIIAIAPNLSKQLNEETAFEFSKQLYEFTKLIHEQGKNEKEKPHVK</sequence>
<keyword evidence="2" id="KW-1185">Reference proteome</keyword>
<dbReference type="STRING" id="1453498.LG45_04935"/>
<comment type="caution">
    <text evidence="1">The sequence shown here is derived from an EMBL/GenBank/DDBJ whole genome shotgun (WGS) entry which is preliminary data.</text>
</comment>
<gene>
    <name evidence="1" type="ORF">LG45_04935</name>
</gene>